<dbReference type="InterPro" id="IPR027417">
    <property type="entry name" value="P-loop_NTPase"/>
</dbReference>
<dbReference type="EMBL" id="VFPJ01000001">
    <property type="protein sequence ID" value="TQM40598.1"/>
    <property type="molecule type" value="Genomic_DNA"/>
</dbReference>
<comment type="caution">
    <text evidence="3">The sequence shown here is derived from an EMBL/GenBank/DDBJ whole genome shotgun (WGS) entry which is preliminary data.</text>
</comment>
<dbReference type="AlphaFoldDB" id="A0A543G3E8"/>
<name>A0A543G3E8_9FLAO</name>
<dbReference type="RefSeq" id="WP_089081843.1">
    <property type="nucleotide sequence ID" value="NZ_VFPJ01000001.1"/>
</dbReference>
<evidence type="ECO:0000256" key="1">
    <source>
        <dbReference type="SAM" id="MobiDB-lite"/>
    </source>
</evidence>
<feature type="region of interest" description="Disordered" evidence="1">
    <location>
        <begin position="22"/>
        <end position="49"/>
    </location>
</feature>
<dbReference type="InterPro" id="IPR045530">
    <property type="entry name" value="DO-GTPase1"/>
</dbReference>
<organism evidence="3 4">
    <name type="scientific">Flavobacterium branchiophilum</name>
    <dbReference type="NCBI Taxonomy" id="55197"/>
    <lineage>
        <taxon>Bacteria</taxon>
        <taxon>Pseudomonadati</taxon>
        <taxon>Bacteroidota</taxon>
        <taxon>Flavobacteriia</taxon>
        <taxon>Flavobacteriales</taxon>
        <taxon>Flavobacteriaceae</taxon>
        <taxon>Flavobacterium</taxon>
    </lineage>
</organism>
<feature type="domain" description="Double-GTPase 1" evidence="2">
    <location>
        <begin position="130"/>
        <end position="254"/>
    </location>
</feature>
<evidence type="ECO:0000313" key="4">
    <source>
        <dbReference type="Proteomes" id="UP000320773"/>
    </source>
</evidence>
<reference evidence="3 4" key="1">
    <citation type="submission" date="2019-06" db="EMBL/GenBank/DDBJ databases">
        <title>Genomic Encyclopedia of Archaeal and Bacterial Type Strains, Phase II (KMG-II): from individual species to whole genera.</title>
        <authorList>
            <person name="Goeker M."/>
        </authorList>
    </citation>
    <scope>NUCLEOTIDE SEQUENCE [LARGE SCALE GENOMIC DNA]</scope>
    <source>
        <strain evidence="3 4">DSM 24789</strain>
    </source>
</reference>
<dbReference type="SUPFAM" id="SSF52540">
    <property type="entry name" value="P-loop containing nucleoside triphosphate hydrolases"/>
    <property type="match status" value="1"/>
</dbReference>
<dbReference type="Gene3D" id="3.40.50.300">
    <property type="entry name" value="P-loop containing nucleotide triphosphate hydrolases"/>
    <property type="match status" value="1"/>
</dbReference>
<dbReference type="Proteomes" id="UP000320773">
    <property type="component" value="Unassembled WGS sequence"/>
</dbReference>
<gene>
    <name evidence="3" type="ORF">BC670_1495</name>
</gene>
<evidence type="ECO:0000259" key="2">
    <source>
        <dbReference type="Pfam" id="PF19975"/>
    </source>
</evidence>
<protein>
    <recommendedName>
        <fullName evidence="2">Double-GTPase 1 domain-containing protein</fullName>
    </recommendedName>
</protein>
<sequence>MDELMDAGLDYDKTKELSKHIAEAEINNKKEADRKRKEEEELRKQQENASKKQEILQNILLDKISAEVIKDSVDVNIISINDIENLDINKRNKKALLNYIESEHEIESFTIDELHKLHPMQEGRTDIYCIGLAGTGKTTMLSGLLKLGTQHGKIIQDNYAGAKGINFSNTIIQNLNRGFIPPRTLEDSFIYVPISLKDDKGISHPLNIVDVPGEIFKDISKNGEVKTFLKYINNKNKKIFFIVVDPYLHYNPTKKSLDQSLVYPNILQILKSEGIAEHIDAIYLVTNKFDYLKDNYFPFDDREEGEIALEYINTNFRALITSCLDVKEHSRYDFKVKSLPFSIGKLKWGAVLEEFDTKFSETLLEILINDSFIVKGGVGKTWK</sequence>
<accession>A0A543G3E8</accession>
<dbReference type="Pfam" id="PF19975">
    <property type="entry name" value="DO-GTPase1"/>
    <property type="match status" value="1"/>
</dbReference>
<proteinExistence type="predicted"/>
<evidence type="ECO:0000313" key="3">
    <source>
        <dbReference type="EMBL" id="TQM40598.1"/>
    </source>
</evidence>